<evidence type="ECO:0000256" key="3">
    <source>
        <dbReference type="ARBA" id="ARBA00023163"/>
    </source>
</evidence>
<dbReference type="RefSeq" id="WP_213555800.1">
    <property type="nucleotide sequence ID" value="NZ_JBHZDI010000223.1"/>
</dbReference>
<keyword evidence="7" id="KW-1185">Reference proteome</keyword>
<evidence type="ECO:0000256" key="4">
    <source>
        <dbReference type="PROSITE-ProRule" id="PRU00335"/>
    </source>
</evidence>
<dbReference type="Proteomes" id="UP000683310">
    <property type="component" value="Chromosome"/>
</dbReference>
<dbReference type="PROSITE" id="PS50977">
    <property type="entry name" value="HTH_TETR_2"/>
    <property type="match status" value="1"/>
</dbReference>
<dbReference type="InterPro" id="IPR011075">
    <property type="entry name" value="TetR_C"/>
</dbReference>
<dbReference type="InterPro" id="IPR001647">
    <property type="entry name" value="HTH_TetR"/>
</dbReference>
<dbReference type="Pfam" id="PF00440">
    <property type="entry name" value="TetR_N"/>
    <property type="match status" value="1"/>
</dbReference>
<keyword evidence="3" id="KW-0804">Transcription</keyword>
<accession>A0ABX8CJP2</accession>
<dbReference type="PANTHER" id="PTHR30055:SF149">
    <property type="entry name" value="TETR-FAMILY TRANSCRIPTIONAL REGULATOR"/>
    <property type="match status" value="1"/>
</dbReference>
<evidence type="ECO:0000256" key="2">
    <source>
        <dbReference type="ARBA" id="ARBA00023125"/>
    </source>
</evidence>
<proteinExistence type="predicted"/>
<dbReference type="Pfam" id="PF16859">
    <property type="entry name" value="TetR_C_11"/>
    <property type="match status" value="1"/>
</dbReference>
<dbReference type="PANTHER" id="PTHR30055">
    <property type="entry name" value="HTH-TYPE TRANSCRIPTIONAL REGULATOR RUTR"/>
    <property type="match status" value="1"/>
</dbReference>
<reference evidence="6 7" key="1">
    <citation type="submission" date="2021-04" db="EMBL/GenBank/DDBJ databases">
        <title>Nocardia tengchongensis.</title>
        <authorList>
            <person name="Zhuang k."/>
            <person name="Ran Y."/>
            <person name="Li W."/>
        </authorList>
    </citation>
    <scope>NUCLEOTIDE SEQUENCE [LARGE SCALE GENOMIC DNA]</scope>
    <source>
        <strain evidence="6 7">CFH S0057</strain>
    </source>
</reference>
<dbReference type="Gene3D" id="1.10.10.60">
    <property type="entry name" value="Homeodomain-like"/>
    <property type="match status" value="1"/>
</dbReference>
<dbReference type="EMBL" id="CP074371">
    <property type="protein sequence ID" value="QVI19769.1"/>
    <property type="molecule type" value="Genomic_DNA"/>
</dbReference>
<dbReference type="InterPro" id="IPR036271">
    <property type="entry name" value="Tet_transcr_reg_TetR-rel_C_sf"/>
</dbReference>
<protein>
    <submittedName>
        <fullName evidence="6">TetR/AcrR family transcriptional regulator</fullName>
    </submittedName>
</protein>
<gene>
    <name evidence="6" type="ORF">KHQ06_25995</name>
</gene>
<dbReference type="Gene3D" id="1.10.357.10">
    <property type="entry name" value="Tetracycline Repressor, domain 2"/>
    <property type="match status" value="1"/>
</dbReference>
<dbReference type="InterPro" id="IPR009057">
    <property type="entry name" value="Homeodomain-like_sf"/>
</dbReference>
<keyword evidence="1" id="KW-0805">Transcription regulation</keyword>
<evidence type="ECO:0000256" key="1">
    <source>
        <dbReference type="ARBA" id="ARBA00023015"/>
    </source>
</evidence>
<feature type="DNA-binding region" description="H-T-H motif" evidence="4">
    <location>
        <begin position="35"/>
        <end position="54"/>
    </location>
</feature>
<evidence type="ECO:0000313" key="7">
    <source>
        <dbReference type="Proteomes" id="UP000683310"/>
    </source>
</evidence>
<dbReference type="PRINTS" id="PR00455">
    <property type="entry name" value="HTHTETR"/>
</dbReference>
<keyword evidence="2 4" id="KW-0238">DNA-binding</keyword>
<organism evidence="6 7">
    <name type="scientific">Nocardia tengchongensis</name>
    <dbReference type="NCBI Taxonomy" id="2055889"/>
    <lineage>
        <taxon>Bacteria</taxon>
        <taxon>Bacillati</taxon>
        <taxon>Actinomycetota</taxon>
        <taxon>Actinomycetes</taxon>
        <taxon>Mycobacteriales</taxon>
        <taxon>Nocardiaceae</taxon>
        <taxon>Nocardia</taxon>
    </lineage>
</organism>
<name>A0ABX8CJP2_9NOCA</name>
<sequence length="194" mass="20382">MTTPQRRSTGGPRQAAAIFAATLELLADKGYDGLTMESVAARSGVNKTTLYRWWPAKDALLAAALTDSDLLSFPMPDTGSLRGDLLALAHAIAELLTAESTAPIATAVLAAAPARPQLAQVGAAFFAERLGREQPVFERAVARGELDASCDPAAIMDLLAGAIWFRLLLRGQPLTPEYLARAVDLVVDGLPGAS</sequence>
<evidence type="ECO:0000313" key="6">
    <source>
        <dbReference type="EMBL" id="QVI19769.1"/>
    </source>
</evidence>
<dbReference type="SUPFAM" id="SSF48498">
    <property type="entry name" value="Tetracyclin repressor-like, C-terminal domain"/>
    <property type="match status" value="1"/>
</dbReference>
<dbReference type="InterPro" id="IPR050109">
    <property type="entry name" value="HTH-type_TetR-like_transc_reg"/>
</dbReference>
<dbReference type="SUPFAM" id="SSF46689">
    <property type="entry name" value="Homeodomain-like"/>
    <property type="match status" value="1"/>
</dbReference>
<evidence type="ECO:0000259" key="5">
    <source>
        <dbReference type="PROSITE" id="PS50977"/>
    </source>
</evidence>
<feature type="domain" description="HTH tetR-type" evidence="5">
    <location>
        <begin position="12"/>
        <end position="72"/>
    </location>
</feature>